<dbReference type="Proteomes" id="UP000239002">
    <property type="component" value="Unassembled WGS sequence"/>
</dbReference>
<dbReference type="OrthoDB" id="9814192at2"/>
<dbReference type="AlphaFoldDB" id="A0A2S6IRF4"/>
<gene>
    <name evidence="1" type="ORF">LY01_00654</name>
</gene>
<dbReference type="SUPFAM" id="SSF102198">
    <property type="entry name" value="Putative cyclase"/>
    <property type="match status" value="1"/>
</dbReference>
<sequence length="272" mass="30283">MKYYFLLLTIVLTSCVEQNKSEPQISFMKTTIQLEKEQISIDLSKPHDISLAVQNNAGVGAWYIDQPVIKHVEVDGYVGNVKLGGSTNFNDVNFNPHSHGTHTECIGHITEEFHSVNNALDGTFFKAQLISVTPQEIDGDLVINESVTTPVAAGIKAVILRTMPNPESNKSKNYSNSNPPYVDAGLMLRFRESGIQHILIDLPSVDKEKDNGALLAHKEFWNFNGEQRLDATITELIYVPDVIKDGFYMLDLQVAPIENDAAPSRPILYEIL</sequence>
<dbReference type="InterPro" id="IPR037175">
    <property type="entry name" value="KFase_sf"/>
</dbReference>
<accession>A0A2S6IRF4</accession>
<keyword evidence="2" id="KW-1185">Reference proteome</keyword>
<dbReference type="GO" id="GO:0019441">
    <property type="term" value="P:L-tryptophan catabolic process to kynurenine"/>
    <property type="evidence" value="ECO:0007669"/>
    <property type="project" value="InterPro"/>
</dbReference>
<dbReference type="GO" id="GO:0004061">
    <property type="term" value="F:arylformamidase activity"/>
    <property type="evidence" value="ECO:0007669"/>
    <property type="project" value="InterPro"/>
</dbReference>
<evidence type="ECO:0000313" key="2">
    <source>
        <dbReference type="Proteomes" id="UP000239002"/>
    </source>
</evidence>
<name>A0A2S6IRF4_9FLAO</name>
<evidence type="ECO:0000313" key="1">
    <source>
        <dbReference type="EMBL" id="PPK96829.1"/>
    </source>
</evidence>
<dbReference type="EMBL" id="PTJE01000001">
    <property type="protein sequence ID" value="PPK96829.1"/>
    <property type="molecule type" value="Genomic_DNA"/>
</dbReference>
<comment type="caution">
    <text evidence="1">The sequence shown here is derived from an EMBL/GenBank/DDBJ whole genome shotgun (WGS) entry which is preliminary data.</text>
</comment>
<dbReference type="PROSITE" id="PS51257">
    <property type="entry name" value="PROKAR_LIPOPROTEIN"/>
    <property type="match status" value="1"/>
</dbReference>
<reference evidence="1 2" key="1">
    <citation type="submission" date="2018-02" db="EMBL/GenBank/DDBJ databases">
        <title>Genomic Encyclopedia of Archaeal and Bacterial Type Strains, Phase II (KMG-II): from individual species to whole genera.</title>
        <authorList>
            <person name="Goeker M."/>
        </authorList>
    </citation>
    <scope>NUCLEOTIDE SEQUENCE [LARGE SCALE GENOMIC DNA]</scope>
    <source>
        <strain evidence="1 2">DSM 16809</strain>
    </source>
</reference>
<dbReference type="Gene3D" id="3.50.30.50">
    <property type="entry name" value="Putative cyclase"/>
    <property type="match status" value="1"/>
</dbReference>
<organism evidence="1 2">
    <name type="scientific">Nonlabens xylanidelens</name>
    <dbReference type="NCBI Taxonomy" id="191564"/>
    <lineage>
        <taxon>Bacteria</taxon>
        <taxon>Pseudomonadati</taxon>
        <taxon>Bacteroidota</taxon>
        <taxon>Flavobacteriia</taxon>
        <taxon>Flavobacteriales</taxon>
        <taxon>Flavobacteriaceae</taxon>
        <taxon>Nonlabens</taxon>
    </lineage>
</organism>
<dbReference type="Pfam" id="PF04199">
    <property type="entry name" value="Cyclase"/>
    <property type="match status" value="1"/>
</dbReference>
<protein>
    <submittedName>
        <fullName evidence="1">Putative cyclase</fullName>
    </submittedName>
</protein>
<dbReference type="RefSeq" id="WP_104514363.1">
    <property type="nucleotide sequence ID" value="NZ_MQVW01000027.1"/>
</dbReference>
<proteinExistence type="predicted"/>
<dbReference type="InterPro" id="IPR007325">
    <property type="entry name" value="KFase/CYL"/>
</dbReference>